<evidence type="ECO:0000313" key="15">
    <source>
        <dbReference type="EMBL" id="TLU95797.1"/>
    </source>
</evidence>
<evidence type="ECO:0000256" key="4">
    <source>
        <dbReference type="ARBA" id="ARBA00005250"/>
    </source>
</evidence>
<dbReference type="Proteomes" id="UP000309788">
    <property type="component" value="Unassembled WGS sequence"/>
</dbReference>
<evidence type="ECO:0000256" key="10">
    <source>
        <dbReference type="ARBA" id="ARBA00022801"/>
    </source>
</evidence>
<comment type="caution">
    <text evidence="15">The sequence shown here is derived from an EMBL/GenBank/DDBJ whole genome shotgun (WGS) entry which is preliminary data.</text>
</comment>
<keyword evidence="16" id="KW-1185">Reference proteome</keyword>
<dbReference type="InterPro" id="IPR036866">
    <property type="entry name" value="RibonucZ/Hydroxyglut_hydro"/>
</dbReference>
<dbReference type="GO" id="GO:0017001">
    <property type="term" value="P:antibiotic catabolic process"/>
    <property type="evidence" value="ECO:0007669"/>
    <property type="project" value="InterPro"/>
</dbReference>
<feature type="domain" description="Metallo-beta-lactamase" evidence="14">
    <location>
        <begin position="57"/>
        <end position="226"/>
    </location>
</feature>
<dbReference type="GO" id="GO:0042597">
    <property type="term" value="C:periplasmic space"/>
    <property type="evidence" value="ECO:0007669"/>
    <property type="project" value="UniProtKB-SubCell"/>
</dbReference>
<dbReference type="NCBIfam" id="NF033088">
    <property type="entry name" value="bla_subclass_B1"/>
    <property type="match status" value="1"/>
</dbReference>
<evidence type="ECO:0000256" key="1">
    <source>
        <dbReference type="ARBA" id="ARBA00001526"/>
    </source>
</evidence>
<evidence type="ECO:0000256" key="13">
    <source>
        <dbReference type="RuleBase" id="RU361140"/>
    </source>
</evidence>
<evidence type="ECO:0000256" key="8">
    <source>
        <dbReference type="ARBA" id="ARBA00022729"/>
    </source>
</evidence>
<gene>
    <name evidence="15" type="primary">bla</name>
    <name evidence="15" type="ORF">FEM55_01150</name>
</gene>
<sequence>MFRHFLFLGFVWLFSGCQTVKVSDKSYTSPSITVQKVKENVYRHTTFLQTESFGKVSCNGMIVFDRNEAVIFDTPADDTTSVELIKWVGDSLKCKIVAIIPTHFHADCLGGLNAFHERGIPSYASNLTIKAARLKNYAVPQNGFDEVRTFKAGRKKVLAAFHGEGHTRDNIIGYFPEQKVMFGGCLIKEMDATKGNLEDANVHDWSETVMKLKTKYPDTEVVIPGHGESGSTALLDYTIRLFQQH</sequence>
<dbReference type="GO" id="GO:0046677">
    <property type="term" value="P:response to antibiotic"/>
    <property type="evidence" value="ECO:0007669"/>
    <property type="project" value="UniProtKB-UniRule"/>
</dbReference>
<comment type="cofactor">
    <cofactor evidence="2 13">
        <name>Zn(2+)</name>
        <dbReference type="ChEBI" id="CHEBI:29105"/>
    </cofactor>
</comment>
<dbReference type="GO" id="GO:0008270">
    <property type="term" value="F:zinc ion binding"/>
    <property type="evidence" value="ECO:0007669"/>
    <property type="project" value="InterPro"/>
</dbReference>
<dbReference type="AlphaFoldDB" id="A0A5R9KHU7"/>
<dbReference type="Pfam" id="PF00753">
    <property type="entry name" value="Lactamase_B"/>
    <property type="match status" value="1"/>
</dbReference>
<dbReference type="OrthoDB" id="9769598at2"/>
<comment type="catalytic activity">
    <reaction evidence="1 13">
        <text>a beta-lactam + H2O = a substituted beta-amino acid</text>
        <dbReference type="Rhea" id="RHEA:20401"/>
        <dbReference type="ChEBI" id="CHEBI:15377"/>
        <dbReference type="ChEBI" id="CHEBI:35627"/>
        <dbReference type="ChEBI" id="CHEBI:140347"/>
        <dbReference type="EC" id="3.5.2.6"/>
    </reaction>
</comment>
<keyword evidence="7 13" id="KW-0479">Metal-binding</keyword>
<organism evidence="15 16">
    <name type="scientific">Dyadobacter sediminis</name>
    <dbReference type="NCBI Taxonomy" id="1493691"/>
    <lineage>
        <taxon>Bacteria</taxon>
        <taxon>Pseudomonadati</taxon>
        <taxon>Bacteroidota</taxon>
        <taxon>Cytophagia</taxon>
        <taxon>Cytophagales</taxon>
        <taxon>Spirosomataceae</taxon>
        <taxon>Dyadobacter</taxon>
    </lineage>
</organism>
<dbReference type="PROSITE" id="PS51257">
    <property type="entry name" value="PROKAR_LIPOPROTEIN"/>
    <property type="match status" value="1"/>
</dbReference>
<evidence type="ECO:0000256" key="2">
    <source>
        <dbReference type="ARBA" id="ARBA00001947"/>
    </source>
</evidence>
<dbReference type="GO" id="GO:0008800">
    <property type="term" value="F:beta-lactamase activity"/>
    <property type="evidence" value="ECO:0007669"/>
    <property type="project" value="UniProtKB-UniRule"/>
</dbReference>
<evidence type="ECO:0000313" key="16">
    <source>
        <dbReference type="Proteomes" id="UP000309788"/>
    </source>
</evidence>
<keyword evidence="9" id="KW-0574">Periplasm</keyword>
<keyword evidence="12 13" id="KW-0046">Antibiotic resistance</keyword>
<evidence type="ECO:0000256" key="11">
    <source>
        <dbReference type="ARBA" id="ARBA00022833"/>
    </source>
</evidence>
<dbReference type="InterPro" id="IPR001018">
    <property type="entry name" value="Beta-lactamase_class-B_CS"/>
</dbReference>
<keyword evidence="8" id="KW-0732">Signal</keyword>
<keyword evidence="10 13" id="KW-0378">Hydrolase</keyword>
<reference evidence="15 16" key="1">
    <citation type="submission" date="2019-05" db="EMBL/GenBank/DDBJ databases">
        <authorList>
            <person name="Qu J.-H."/>
        </authorList>
    </citation>
    <scope>NUCLEOTIDE SEQUENCE [LARGE SCALE GENOMIC DNA]</scope>
    <source>
        <strain evidence="15 16">Z12</strain>
    </source>
</reference>
<dbReference type="PANTHER" id="PTHR42951:SF4">
    <property type="entry name" value="ACYL-COENZYME A THIOESTERASE MBLAC2"/>
    <property type="match status" value="1"/>
</dbReference>
<dbReference type="InterPro" id="IPR050855">
    <property type="entry name" value="NDM-1-like"/>
</dbReference>
<comment type="subcellular location">
    <subcellularLocation>
        <location evidence="3">Periplasm</location>
    </subcellularLocation>
</comment>
<dbReference type="EC" id="3.5.2.6" evidence="6 13"/>
<evidence type="ECO:0000256" key="7">
    <source>
        <dbReference type="ARBA" id="ARBA00022723"/>
    </source>
</evidence>
<dbReference type="InterPro" id="IPR001279">
    <property type="entry name" value="Metallo-B-lactamas"/>
</dbReference>
<evidence type="ECO:0000256" key="9">
    <source>
        <dbReference type="ARBA" id="ARBA00022764"/>
    </source>
</evidence>
<dbReference type="PROSITE" id="PS00743">
    <property type="entry name" value="BETA_LACTAMASE_B_1"/>
    <property type="match status" value="1"/>
</dbReference>
<dbReference type="Gene3D" id="3.60.15.10">
    <property type="entry name" value="Ribonuclease Z/Hydroxyacylglutathione hydrolase-like"/>
    <property type="match status" value="1"/>
</dbReference>
<dbReference type="CDD" id="cd16302">
    <property type="entry name" value="CcrA-like_MBL-B1"/>
    <property type="match status" value="1"/>
</dbReference>
<evidence type="ECO:0000256" key="3">
    <source>
        <dbReference type="ARBA" id="ARBA00004418"/>
    </source>
</evidence>
<dbReference type="PROSITE" id="PS00744">
    <property type="entry name" value="BETA_LACTAMASE_B_2"/>
    <property type="match status" value="1"/>
</dbReference>
<dbReference type="SMART" id="SM00849">
    <property type="entry name" value="Lactamase_B"/>
    <property type="match status" value="1"/>
</dbReference>
<name>A0A5R9KHU7_9BACT</name>
<protein>
    <recommendedName>
        <fullName evidence="6 13">Beta-lactamase</fullName>
        <ecNumber evidence="6 13">3.5.2.6</ecNumber>
    </recommendedName>
</protein>
<dbReference type="SUPFAM" id="SSF56281">
    <property type="entry name" value="Metallo-hydrolase/oxidoreductase"/>
    <property type="match status" value="1"/>
</dbReference>
<evidence type="ECO:0000256" key="5">
    <source>
        <dbReference type="ARBA" id="ARBA00011245"/>
    </source>
</evidence>
<evidence type="ECO:0000256" key="6">
    <source>
        <dbReference type="ARBA" id="ARBA00012865"/>
    </source>
</evidence>
<dbReference type="PANTHER" id="PTHR42951">
    <property type="entry name" value="METALLO-BETA-LACTAMASE DOMAIN-CONTAINING"/>
    <property type="match status" value="1"/>
</dbReference>
<dbReference type="EMBL" id="VCEI01000011">
    <property type="protein sequence ID" value="TLU95797.1"/>
    <property type="molecule type" value="Genomic_DNA"/>
</dbReference>
<proteinExistence type="inferred from homology"/>
<keyword evidence="11 13" id="KW-0862">Zinc</keyword>
<dbReference type="RefSeq" id="WP_138279491.1">
    <property type="nucleotide sequence ID" value="NZ_BMGE01000001.1"/>
</dbReference>
<comment type="subunit">
    <text evidence="5">Monomer.</text>
</comment>
<comment type="similarity">
    <text evidence="4 13">Belongs to the metallo-beta-lactamase superfamily. Class-B beta-lactamase family.</text>
</comment>
<evidence type="ECO:0000256" key="12">
    <source>
        <dbReference type="ARBA" id="ARBA00023251"/>
    </source>
</evidence>
<evidence type="ECO:0000259" key="14">
    <source>
        <dbReference type="SMART" id="SM00849"/>
    </source>
</evidence>
<accession>A0A5R9KHU7</accession>
<dbReference type="InterPro" id="IPR058199">
    <property type="entry name" value="BlaB//VIM/IMP-1"/>
</dbReference>